<dbReference type="OrthoDB" id="4808509at2"/>
<dbReference type="Proteomes" id="UP000006640">
    <property type="component" value="Chromosome"/>
</dbReference>
<sequence>MRRARLILARHRRLLAALLAGIAAVCALHRLAPPRGVPVLAAARDLPGGRLSASDVTVVRLPPDALPDGVLRPGTPMAGRVVAGPMRRGEPITDVRLLGPGILRAQGQGLVATPVRIADARVAELLSPGDVVDVLAAFDGAALGGAYPDDAASGGTAAPASAPVARQVRVLARPPGGDGEGALLVLATTVDQAARLAHAQAHGRLAVAIHPR</sequence>
<evidence type="ECO:0000313" key="3">
    <source>
        <dbReference type="Proteomes" id="UP000006640"/>
    </source>
</evidence>
<dbReference type="Pfam" id="PF08666">
    <property type="entry name" value="SAF"/>
    <property type="match status" value="1"/>
</dbReference>
<evidence type="ECO:0000313" key="2">
    <source>
        <dbReference type="EMBL" id="ADG89886.1"/>
    </source>
</evidence>
<dbReference type="KEGG" id="tbi:Tbis_3193"/>
<dbReference type="STRING" id="469371.Tbis_3193"/>
<dbReference type="CDD" id="cd11614">
    <property type="entry name" value="SAF_CpaB_FlgA_like"/>
    <property type="match status" value="1"/>
</dbReference>
<dbReference type="HOGENOM" id="CLU_088190_4_0_11"/>
<keyword evidence="3" id="KW-1185">Reference proteome</keyword>
<dbReference type="SMART" id="SM00858">
    <property type="entry name" value="SAF"/>
    <property type="match status" value="1"/>
</dbReference>
<gene>
    <name evidence="2" type="ordered locus">Tbis_3193</name>
</gene>
<feature type="domain" description="SAF" evidence="1">
    <location>
        <begin position="37"/>
        <end position="98"/>
    </location>
</feature>
<proteinExistence type="predicted"/>
<name>D6Y8F0_THEBD</name>
<dbReference type="InterPro" id="IPR031571">
    <property type="entry name" value="RcpC_dom"/>
</dbReference>
<organism evidence="2 3">
    <name type="scientific">Thermobispora bispora (strain ATCC 19993 / DSM 43833 / CBS 139.67 / JCM 10125 / KCTC 9307 / NBRC 14880 / R51)</name>
    <dbReference type="NCBI Taxonomy" id="469371"/>
    <lineage>
        <taxon>Bacteria</taxon>
        <taxon>Bacillati</taxon>
        <taxon>Actinomycetota</taxon>
        <taxon>Actinomycetes</taxon>
        <taxon>Streptosporangiales</taxon>
        <taxon>Streptosporangiaceae</taxon>
        <taxon>Thermobispora</taxon>
    </lineage>
</organism>
<dbReference type="Pfam" id="PF16976">
    <property type="entry name" value="RcpC"/>
    <property type="match status" value="1"/>
</dbReference>
<dbReference type="RefSeq" id="WP_013133419.1">
    <property type="nucleotide sequence ID" value="NC_014165.1"/>
</dbReference>
<evidence type="ECO:0000259" key="1">
    <source>
        <dbReference type="SMART" id="SM00858"/>
    </source>
</evidence>
<protein>
    <submittedName>
        <fullName evidence="2">SAF domain protein</fullName>
    </submittedName>
</protein>
<dbReference type="EMBL" id="CP001874">
    <property type="protein sequence ID" value="ADG89886.1"/>
    <property type="molecule type" value="Genomic_DNA"/>
</dbReference>
<dbReference type="InterPro" id="IPR013974">
    <property type="entry name" value="SAF"/>
</dbReference>
<accession>D6Y8F0</accession>
<dbReference type="AlphaFoldDB" id="D6Y8F0"/>
<dbReference type="eggNOG" id="COG3745">
    <property type="taxonomic scope" value="Bacteria"/>
</dbReference>
<reference evidence="2 3" key="1">
    <citation type="submission" date="2010-01" db="EMBL/GenBank/DDBJ databases">
        <title>The complete genome of Thermobispora bispora DSM 43833.</title>
        <authorList>
            <consortium name="US DOE Joint Genome Institute (JGI-PGF)"/>
            <person name="Lucas S."/>
            <person name="Copeland A."/>
            <person name="Lapidus A."/>
            <person name="Glavina del Rio T."/>
            <person name="Dalin E."/>
            <person name="Tice H."/>
            <person name="Bruce D."/>
            <person name="Goodwin L."/>
            <person name="Pitluck S."/>
            <person name="Kyrpides N."/>
            <person name="Mavromatis K."/>
            <person name="Ivanova N."/>
            <person name="Mikhailova N."/>
            <person name="Chertkov O."/>
            <person name="Brettin T."/>
            <person name="Detter J.C."/>
            <person name="Han C."/>
            <person name="Larimer F."/>
            <person name="Land M."/>
            <person name="Hauser L."/>
            <person name="Markowitz V."/>
            <person name="Cheng J.-F."/>
            <person name="Hugenholtz P."/>
            <person name="Woyke T."/>
            <person name="Wu D."/>
            <person name="Jando M."/>
            <person name="Schneider S."/>
            <person name="Klenk H.-P."/>
            <person name="Eisen J.A."/>
        </authorList>
    </citation>
    <scope>NUCLEOTIDE SEQUENCE [LARGE SCALE GENOMIC DNA]</scope>
    <source>
        <strain evidence="3">ATCC 19993 / DSM 43833 / CBS 139.67 / JCM 10125 / KCTC 9307 / NBRC 14880 / R51</strain>
    </source>
</reference>